<feature type="region of interest" description="Disordered" evidence="3">
    <location>
        <begin position="137"/>
        <end position="191"/>
    </location>
</feature>
<dbReference type="InterPro" id="IPR036852">
    <property type="entry name" value="Peptidase_S8/S53_dom_sf"/>
</dbReference>
<evidence type="ECO:0008006" key="6">
    <source>
        <dbReference type="Google" id="ProtNLM"/>
    </source>
</evidence>
<feature type="compositionally biased region" description="Basic residues" evidence="3">
    <location>
        <begin position="32"/>
        <end position="46"/>
    </location>
</feature>
<organism evidence="4 5">
    <name type="scientific">Eragrostis curvula</name>
    <name type="common">weeping love grass</name>
    <dbReference type="NCBI Taxonomy" id="38414"/>
    <lineage>
        <taxon>Eukaryota</taxon>
        <taxon>Viridiplantae</taxon>
        <taxon>Streptophyta</taxon>
        <taxon>Embryophyta</taxon>
        <taxon>Tracheophyta</taxon>
        <taxon>Spermatophyta</taxon>
        <taxon>Magnoliopsida</taxon>
        <taxon>Liliopsida</taxon>
        <taxon>Poales</taxon>
        <taxon>Poaceae</taxon>
        <taxon>PACMAD clade</taxon>
        <taxon>Chloridoideae</taxon>
        <taxon>Eragrostideae</taxon>
        <taxon>Eragrostidinae</taxon>
        <taxon>Eragrostis</taxon>
    </lineage>
</organism>
<protein>
    <recommendedName>
        <fullName evidence="6">Peptidase S8/S53 domain-containing protein</fullName>
    </recommendedName>
</protein>
<accession>A0A5J9SDE1</accession>
<sequence>MIQQGGGQPRTTLQLDTTLTPSFLGLISGGSSRRRPGRRDRRHRRTPASTPRAARPSPPPSKFRGGCVSTLPSFNASTYCNNKLVGAKFFSEGYEPKFGRTDERDQEEPKSALDTNGHGTHTASTAAGAAFFGYAGGTAAGMAPRAPASRPTRRAGKGAWAPTCWRPSTRPSPTASTSSPSPSARALVYGA</sequence>
<dbReference type="Proteomes" id="UP000324897">
    <property type="component" value="Unassembled WGS sequence"/>
</dbReference>
<gene>
    <name evidence="4" type="ORF">EJB05_57951</name>
</gene>
<evidence type="ECO:0000256" key="1">
    <source>
        <dbReference type="ARBA" id="ARBA00011073"/>
    </source>
</evidence>
<name>A0A5J9SDE1_9POAL</name>
<reference evidence="4 5" key="1">
    <citation type="journal article" date="2019" name="Sci. Rep.">
        <title>A high-quality genome of Eragrostis curvula grass provides insights into Poaceae evolution and supports new strategies to enhance forage quality.</title>
        <authorList>
            <person name="Carballo J."/>
            <person name="Santos B.A.C.M."/>
            <person name="Zappacosta D."/>
            <person name="Garbus I."/>
            <person name="Selva J.P."/>
            <person name="Gallo C.A."/>
            <person name="Diaz A."/>
            <person name="Albertini E."/>
            <person name="Caccamo M."/>
            <person name="Echenique V."/>
        </authorList>
    </citation>
    <scope>NUCLEOTIDE SEQUENCE [LARGE SCALE GENOMIC DNA]</scope>
    <source>
        <strain evidence="5">cv. Victoria</strain>
        <tissue evidence="4">Leaf</tissue>
    </source>
</reference>
<evidence type="ECO:0000313" key="5">
    <source>
        <dbReference type="Proteomes" id="UP000324897"/>
    </source>
</evidence>
<evidence type="ECO:0000313" key="4">
    <source>
        <dbReference type="EMBL" id="TVT96872.1"/>
    </source>
</evidence>
<evidence type="ECO:0000256" key="2">
    <source>
        <dbReference type="ARBA" id="ARBA00022729"/>
    </source>
</evidence>
<keyword evidence="5" id="KW-1185">Reference proteome</keyword>
<dbReference type="GO" id="GO:0004252">
    <property type="term" value="F:serine-type endopeptidase activity"/>
    <property type="evidence" value="ECO:0007669"/>
    <property type="project" value="InterPro"/>
</dbReference>
<keyword evidence="2" id="KW-0732">Signal</keyword>
<evidence type="ECO:0000256" key="3">
    <source>
        <dbReference type="SAM" id="MobiDB-lite"/>
    </source>
</evidence>
<dbReference type="SUPFAM" id="SSF52743">
    <property type="entry name" value="Subtilisin-like"/>
    <property type="match status" value="1"/>
</dbReference>
<proteinExistence type="inferred from homology"/>
<feature type="compositionally biased region" description="Basic and acidic residues" evidence="3">
    <location>
        <begin position="94"/>
        <end position="111"/>
    </location>
</feature>
<comment type="similarity">
    <text evidence="1">Belongs to the peptidase S8 family.</text>
</comment>
<feature type="compositionally biased region" description="Low complexity" evidence="3">
    <location>
        <begin position="140"/>
        <end position="150"/>
    </location>
</feature>
<feature type="region of interest" description="Disordered" evidence="3">
    <location>
        <begin position="1"/>
        <end position="65"/>
    </location>
</feature>
<dbReference type="EMBL" id="RWGY01001120">
    <property type="protein sequence ID" value="TVT96872.1"/>
    <property type="molecule type" value="Genomic_DNA"/>
</dbReference>
<dbReference type="PANTHER" id="PTHR10795">
    <property type="entry name" value="PROPROTEIN CONVERTASE SUBTILISIN/KEXIN"/>
    <property type="match status" value="1"/>
</dbReference>
<feature type="non-terminal residue" evidence="4">
    <location>
        <position position="1"/>
    </location>
</feature>
<dbReference type="GO" id="GO:0006508">
    <property type="term" value="P:proteolysis"/>
    <property type="evidence" value="ECO:0007669"/>
    <property type="project" value="InterPro"/>
</dbReference>
<dbReference type="InterPro" id="IPR045051">
    <property type="entry name" value="SBT"/>
</dbReference>
<dbReference type="Gene3D" id="3.40.50.200">
    <property type="entry name" value="Peptidase S8/S53 domain"/>
    <property type="match status" value="1"/>
</dbReference>
<feature type="compositionally biased region" description="Low complexity" evidence="3">
    <location>
        <begin position="166"/>
        <end position="191"/>
    </location>
</feature>
<dbReference type="Gramene" id="TVT96872">
    <property type="protein sequence ID" value="TVT96872"/>
    <property type="gene ID" value="EJB05_57951"/>
</dbReference>
<dbReference type="AlphaFoldDB" id="A0A5J9SDE1"/>
<comment type="caution">
    <text evidence="4">The sequence shown here is derived from an EMBL/GenBank/DDBJ whole genome shotgun (WGS) entry which is preliminary data.</text>
</comment>
<feature type="compositionally biased region" description="Polar residues" evidence="3">
    <location>
        <begin position="9"/>
        <end position="21"/>
    </location>
</feature>
<feature type="region of interest" description="Disordered" evidence="3">
    <location>
        <begin position="94"/>
        <end position="122"/>
    </location>
</feature>